<dbReference type="EMBL" id="WNWS01000004">
    <property type="protein sequence ID" value="KAE9988824.1"/>
    <property type="molecule type" value="Genomic_DNA"/>
</dbReference>
<evidence type="ECO:0000256" key="2">
    <source>
        <dbReference type="ARBA" id="ARBA00011022"/>
    </source>
</evidence>
<organism evidence="6 8">
    <name type="scientific">Venturia inaequalis</name>
    <name type="common">Apple scab fungus</name>
    <dbReference type="NCBI Taxonomy" id="5025"/>
    <lineage>
        <taxon>Eukaryota</taxon>
        <taxon>Fungi</taxon>
        <taxon>Dikarya</taxon>
        <taxon>Ascomycota</taxon>
        <taxon>Pezizomycotina</taxon>
        <taxon>Dothideomycetes</taxon>
        <taxon>Pleosporomycetidae</taxon>
        <taxon>Venturiales</taxon>
        <taxon>Venturiaceae</taxon>
        <taxon>Venturia</taxon>
    </lineage>
</organism>
<evidence type="ECO:0000313" key="9">
    <source>
        <dbReference type="Proteomes" id="UP000447873"/>
    </source>
</evidence>
<comment type="subcellular location">
    <subcellularLocation>
        <location evidence="1">Nucleus</location>
        <location evidence="1">Nucleolus</location>
    </subcellularLocation>
</comment>
<reference evidence="6 8" key="1">
    <citation type="submission" date="2019-11" db="EMBL/GenBank/DDBJ databases">
        <title>Venturia inaequalis Genome Resource.</title>
        <authorList>
            <person name="Lichtner F.J."/>
        </authorList>
    </citation>
    <scope>NUCLEOTIDE SEQUENCE [LARGE SCALE GENOMIC DNA]</scope>
    <source>
        <strain evidence="7 9">120213</strain>
        <strain evidence="6">Bline_iso_100314</strain>
    </source>
</reference>
<dbReference type="Proteomes" id="UP000433883">
    <property type="component" value="Unassembled WGS sequence"/>
</dbReference>
<sequence length="170" mass="18711">MAPIRPAKRASAKRTTFTAKSTDDIFHNSKRDKREMKHSLLLSKARKSAGVTKTLKRRRPSKKLVTTMESLEDALPELEEAQIVTAKTGAPSVVEARSKSLGSKPGVRKKRERIEREERERFGKNLAVLSMARPKDDGEGSGTTSRTSNRWAALRAHLNSSMAEQGAAGG</sequence>
<name>A0A8H3U8U6_VENIN</name>
<feature type="compositionally biased region" description="Basic and acidic residues" evidence="5">
    <location>
        <begin position="112"/>
        <end position="123"/>
    </location>
</feature>
<comment type="caution">
    <text evidence="6">The sequence shown here is derived from an EMBL/GenBank/DDBJ whole genome shotgun (WGS) entry which is preliminary data.</text>
</comment>
<evidence type="ECO:0000256" key="5">
    <source>
        <dbReference type="SAM" id="MobiDB-lite"/>
    </source>
</evidence>
<protein>
    <recommendedName>
        <fullName evidence="3">Ribosome biogenesis protein SLX9</fullName>
    </recommendedName>
</protein>
<dbReference type="InterPro" id="IPR028160">
    <property type="entry name" value="Slx9-like"/>
</dbReference>
<proteinExistence type="inferred from homology"/>
<dbReference type="GO" id="GO:0030686">
    <property type="term" value="C:90S preribosome"/>
    <property type="evidence" value="ECO:0007669"/>
    <property type="project" value="InterPro"/>
</dbReference>
<dbReference type="AlphaFoldDB" id="A0A8H3U8U6"/>
<keyword evidence="4" id="KW-0539">Nucleus</keyword>
<dbReference type="EMBL" id="WNWQ01000633">
    <property type="protein sequence ID" value="KAE9965151.1"/>
    <property type="molecule type" value="Genomic_DNA"/>
</dbReference>
<evidence type="ECO:0000313" key="8">
    <source>
        <dbReference type="Proteomes" id="UP000433883"/>
    </source>
</evidence>
<evidence type="ECO:0000313" key="7">
    <source>
        <dbReference type="EMBL" id="KAE9988824.1"/>
    </source>
</evidence>
<evidence type="ECO:0000256" key="3">
    <source>
        <dbReference type="ARBA" id="ARBA00021321"/>
    </source>
</evidence>
<dbReference type="GO" id="GO:0000462">
    <property type="term" value="P:maturation of SSU-rRNA from tricistronic rRNA transcript (SSU-rRNA, 5.8S rRNA, LSU-rRNA)"/>
    <property type="evidence" value="ECO:0007669"/>
    <property type="project" value="InterPro"/>
</dbReference>
<evidence type="ECO:0000313" key="6">
    <source>
        <dbReference type="EMBL" id="KAE9965151.1"/>
    </source>
</evidence>
<dbReference type="Pfam" id="PF15341">
    <property type="entry name" value="SLX9"/>
    <property type="match status" value="1"/>
</dbReference>
<dbReference type="Proteomes" id="UP000447873">
    <property type="component" value="Unassembled WGS sequence"/>
</dbReference>
<dbReference type="GO" id="GO:0030688">
    <property type="term" value="C:preribosome, small subunit precursor"/>
    <property type="evidence" value="ECO:0007669"/>
    <property type="project" value="InterPro"/>
</dbReference>
<comment type="similarity">
    <text evidence="2">Belongs to the SLX9 family.</text>
</comment>
<evidence type="ECO:0000256" key="1">
    <source>
        <dbReference type="ARBA" id="ARBA00004604"/>
    </source>
</evidence>
<gene>
    <name evidence="6" type="ORF">BLS_007815</name>
    <name evidence="7" type="ORF">EG328_007428</name>
</gene>
<feature type="region of interest" description="Disordered" evidence="5">
    <location>
        <begin position="88"/>
        <end position="151"/>
    </location>
</feature>
<evidence type="ECO:0000256" key="4">
    <source>
        <dbReference type="ARBA" id="ARBA00023242"/>
    </source>
</evidence>
<accession>A0A8H3U8U6</accession>
<dbReference type="GO" id="GO:0005730">
    <property type="term" value="C:nucleolus"/>
    <property type="evidence" value="ECO:0007669"/>
    <property type="project" value="UniProtKB-SubCell"/>
</dbReference>